<evidence type="ECO:0000313" key="2">
    <source>
        <dbReference type="EMBL" id="MFB9098857.1"/>
    </source>
</evidence>
<sequence length="87" mass="9936">MPEKNQDKDKTLSPNSGNTKYTINISIEDPEKHIEILKINNTIPGQKNIAWLAQNPNNNNIVYSENYPVYMPNKNPISPNVTIKKED</sequence>
<dbReference type="EMBL" id="JBHMEY010000096">
    <property type="protein sequence ID" value="MFB9098857.1"/>
    <property type="molecule type" value="Genomic_DNA"/>
</dbReference>
<keyword evidence="3" id="KW-1185">Reference proteome</keyword>
<feature type="region of interest" description="Disordered" evidence="1">
    <location>
        <begin position="1"/>
        <end position="22"/>
    </location>
</feature>
<accession>A0ABV5GTZ1</accession>
<comment type="caution">
    <text evidence="2">The sequence shown here is derived from an EMBL/GenBank/DDBJ whole genome shotgun (WGS) entry which is preliminary data.</text>
</comment>
<dbReference type="RefSeq" id="WP_236457195.1">
    <property type="nucleotide sequence ID" value="NZ_CBCSGE010000012.1"/>
</dbReference>
<name>A0ABV5GTZ1_9FLAO</name>
<feature type="compositionally biased region" description="Polar residues" evidence="1">
    <location>
        <begin position="12"/>
        <end position="22"/>
    </location>
</feature>
<organism evidence="2 3">
    <name type="scientific">Flavobacterium jumunjinense</name>
    <dbReference type="NCBI Taxonomy" id="998845"/>
    <lineage>
        <taxon>Bacteria</taxon>
        <taxon>Pseudomonadati</taxon>
        <taxon>Bacteroidota</taxon>
        <taxon>Flavobacteriia</taxon>
        <taxon>Flavobacteriales</taxon>
        <taxon>Flavobacteriaceae</taxon>
        <taxon>Flavobacterium</taxon>
    </lineage>
</organism>
<proteinExistence type="predicted"/>
<feature type="compositionally biased region" description="Basic and acidic residues" evidence="1">
    <location>
        <begin position="1"/>
        <end position="11"/>
    </location>
</feature>
<evidence type="ECO:0000313" key="3">
    <source>
        <dbReference type="Proteomes" id="UP001589607"/>
    </source>
</evidence>
<dbReference type="Proteomes" id="UP001589607">
    <property type="component" value="Unassembled WGS sequence"/>
</dbReference>
<gene>
    <name evidence="2" type="ORF">ACFFVF_20310</name>
</gene>
<reference evidence="2 3" key="1">
    <citation type="submission" date="2024-09" db="EMBL/GenBank/DDBJ databases">
        <authorList>
            <person name="Sun Q."/>
            <person name="Mori K."/>
        </authorList>
    </citation>
    <scope>NUCLEOTIDE SEQUENCE [LARGE SCALE GENOMIC DNA]</scope>
    <source>
        <strain evidence="2 3">CECT 7955</strain>
    </source>
</reference>
<evidence type="ECO:0000256" key="1">
    <source>
        <dbReference type="SAM" id="MobiDB-lite"/>
    </source>
</evidence>
<protein>
    <submittedName>
        <fullName evidence="2">Uncharacterized protein</fullName>
    </submittedName>
</protein>